<proteinExistence type="predicted"/>
<accession>A0A4U6U935</accession>
<dbReference type="EMBL" id="CM016557">
    <property type="protein sequence ID" value="TKW11115.1"/>
    <property type="molecule type" value="Genomic_DNA"/>
</dbReference>
<evidence type="ECO:0000313" key="2">
    <source>
        <dbReference type="Proteomes" id="UP000298652"/>
    </source>
</evidence>
<dbReference type="Proteomes" id="UP000298652">
    <property type="component" value="Chromosome 6"/>
</dbReference>
<dbReference type="AlphaFoldDB" id="A0A4U6U935"/>
<name>A0A4U6U935_SETVI</name>
<gene>
    <name evidence="1" type="ORF">SEVIR_6G212533v2</name>
</gene>
<reference evidence="1" key="1">
    <citation type="submission" date="2019-03" db="EMBL/GenBank/DDBJ databases">
        <title>WGS assembly of Setaria viridis.</title>
        <authorList>
            <person name="Huang P."/>
            <person name="Jenkins J."/>
            <person name="Grimwood J."/>
            <person name="Barry K."/>
            <person name="Healey A."/>
            <person name="Mamidi S."/>
            <person name="Sreedasyam A."/>
            <person name="Shu S."/>
            <person name="Feldman M."/>
            <person name="Wu J."/>
            <person name="Yu Y."/>
            <person name="Chen C."/>
            <person name="Johnson J."/>
            <person name="Rokhsar D."/>
            <person name="Baxter I."/>
            <person name="Schmutz J."/>
            <person name="Brutnell T."/>
            <person name="Kellogg E."/>
        </authorList>
    </citation>
    <scope>NUCLEOTIDE SEQUENCE [LARGE SCALE GENOMIC DNA]</scope>
</reference>
<evidence type="ECO:0000313" key="1">
    <source>
        <dbReference type="EMBL" id="TKW11115.1"/>
    </source>
</evidence>
<sequence length="35" mass="4059">MFGMFACLCNCVLDYYSLLCLFDLSKWTDNISSIK</sequence>
<dbReference type="Gramene" id="TKW11115">
    <property type="protein sequence ID" value="TKW11115"/>
    <property type="gene ID" value="SEVIR_6G212533v2"/>
</dbReference>
<keyword evidence="2" id="KW-1185">Reference proteome</keyword>
<organism evidence="1 2">
    <name type="scientific">Setaria viridis</name>
    <name type="common">Green bristlegrass</name>
    <name type="synonym">Setaria italica subsp. viridis</name>
    <dbReference type="NCBI Taxonomy" id="4556"/>
    <lineage>
        <taxon>Eukaryota</taxon>
        <taxon>Viridiplantae</taxon>
        <taxon>Streptophyta</taxon>
        <taxon>Embryophyta</taxon>
        <taxon>Tracheophyta</taxon>
        <taxon>Spermatophyta</taxon>
        <taxon>Magnoliopsida</taxon>
        <taxon>Liliopsida</taxon>
        <taxon>Poales</taxon>
        <taxon>Poaceae</taxon>
        <taxon>PACMAD clade</taxon>
        <taxon>Panicoideae</taxon>
        <taxon>Panicodae</taxon>
        <taxon>Paniceae</taxon>
        <taxon>Cenchrinae</taxon>
        <taxon>Setaria</taxon>
    </lineage>
</organism>
<protein>
    <submittedName>
        <fullName evidence="1">Uncharacterized protein</fullName>
    </submittedName>
</protein>